<sequence>MVEDIVQKYATPLSIIAAGAFIALAVQYGSPDRSAGAAAQVDTQAQLQESVLPSSGVELPITWGDLGAKLVEVGAIDPAKMAALYKDRGGFPPEYQKMLEKNADRKIVITNWNAGYLLNLFWALGLANSNPILEDENEMMNPAYKGAGNFASTGGWTLAKGPSTGSGQATAMSHYNMHQLITLTSGQQALVDRISRNIYRPCCGNSTHFPDCNHGMAMLGLLELMAAQGAGEHDMYRTALAVNSYWFPETYLTIATYMRQKGIAWENVSPKEVLGREYSSASGYTRVSSKVVQPPQGGNGGGCSA</sequence>
<proteinExistence type="predicted"/>
<reference evidence="1 2" key="1">
    <citation type="journal article" date="2016" name="Nat. Commun.">
        <title>Thousands of microbial genomes shed light on interconnected biogeochemical processes in an aquifer system.</title>
        <authorList>
            <person name="Anantharaman K."/>
            <person name="Brown C.T."/>
            <person name="Hug L.A."/>
            <person name="Sharon I."/>
            <person name="Castelle C.J."/>
            <person name="Probst A.J."/>
            <person name="Thomas B.C."/>
            <person name="Singh A."/>
            <person name="Wilkins M.J."/>
            <person name="Karaoz U."/>
            <person name="Brodie E.L."/>
            <person name="Williams K.H."/>
            <person name="Hubbard S.S."/>
            <person name="Banfield J.F."/>
        </authorList>
    </citation>
    <scope>NUCLEOTIDE SEQUENCE [LARGE SCALE GENOMIC DNA]</scope>
</reference>
<gene>
    <name evidence="1" type="ORF">A3C19_00870</name>
</gene>
<comment type="caution">
    <text evidence="1">The sequence shown here is derived from an EMBL/GenBank/DDBJ whole genome shotgun (WGS) entry which is preliminary data.</text>
</comment>
<dbReference type="STRING" id="1798495.A3C19_00870"/>
<organism evidence="1 2">
    <name type="scientific">Candidatus Kaiserbacteria bacterium RIFCSPHIGHO2_02_FULL_54_22</name>
    <dbReference type="NCBI Taxonomy" id="1798495"/>
    <lineage>
        <taxon>Bacteria</taxon>
        <taxon>Candidatus Kaiseribacteriota</taxon>
    </lineage>
</organism>
<dbReference type="AlphaFoldDB" id="A0A1F6DK38"/>
<evidence type="ECO:0000313" key="1">
    <source>
        <dbReference type="EMBL" id="OGG61791.1"/>
    </source>
</evidence>
<name>A0A1F6DK38_9BACT</name>
<dbReference type="Proteomes" id="UP000178532">
    <property type="component" value="Unassembled WGS sequence"/>
</dbReference>
<dbReference type="EMBL" id="MFLI01000017">
    <property type="protein sequence ID" value="OGG61791.1"/>
    <property type="molecule type" value="Genomic_DNA"/>
</dbReference>
<accession>A0A1F6DK38</accession>
<evidence type="ECO:0000313" key="2">
    <source>
        <dbReference type="Proteomes" id="UP000178532"/>
    </source>
</evidence>
<protein>
    <submittedName>
        <fullName evidence="1">Uncharacterized protein</fullName>
    </submittedName>
</protein>